<proteinExistence type="predicted"/>
<dbReference type="OrthoDB" id="8734520at2759"/>
<evidence type="ECO:0000313" key="3">
    <source>
        <dbReference type="RefSeq" id="XP_031435113.1"/>
    </source>
</evidence>
<dbReference type="KEGG" id="char:116223236"/>
<dbReference type="InterPro" id="IPR028258">
    <property type="entry name" value="Sec3-PIP2_bind"/>
</dbReference>
<sequence length="190" mass="22081">MVKEQSIVRGDTQQKEEMQKRLFWPEGQTLKDFIEIEEPVQCRHFLCVTVLKNKEVQLSVVQCRKRQSSRKKKTKQTFLLDSYQKIEVWHLQDLALLDGRNPDIDDPCFLMHFTTVRFVRAVSCAAKYSLARSLVALSSSHCQSPLTLKNFDQNYIQSADNFFDHGDCIVLTRVCFYALNLVWLSMCPAP</sequence>
<evidence type="ECO:0000313" key="2">
    <source>
        <dbReference type="Proteomes" id="UP000515152"/>
    </source>
</evidence>
<dbReference type="CTD" id="644145"/>
<dbReference type="Pfam" id="PF15277">
    <property type="entry name" value="Sec3-PIP2_bind"/>
    <property type="match status" value="1"/>
</dbReference>
<feature type="domain" description="Exocyst complex component Sec3 PIP2-binding N-terminal" evidence="1">
    <location>
        <begin position="43"/>
        <end position="141"/>
    </location>
</feature>
<dbReference type="SMART" id="SM01313">
    <property type="entry name" value="Sec3-PIP2_bind"/>
    <property type="match status" value="1"/>
</dbReference>
<evidence type="ECO:0000259" key="1">
    <source>
        <dbReference type="SMART" id="SM01313"/>
    </source>
</evidence>
<dbReference type="RefSeq" id="XP_031435113.1">
    <property type="nucleotide sequence ID" value="XM_031579253.1"/>
</dbReference>
<dbReference type="Proteomes" id="UP000515152">
    <property type="component" value="Chromosome 13"/>
</dbReference>
<dbReference type="AlphaFoldDB" id="A0A6P8G6D7"/>
<reference evidence="3" key="1">
    <citation type="submission" date="2025-08" db="UniProtKB">
        <authorList>
            <consortium name="RefSeq"/>
        </authorList>
    </citation>
    <scope>IDENTIFICATION</scope>
</reference>
<organism evidence="2 3">
    <name type="scientific">Clupea harengus</name>
    <name type="common">Atlantic herring</name>
    <dbReference type="NCBI Taxonomy" id="7950"/>
    <lineage>
        <taxon>Eukaryota</taxon>
        <taxon>Metazoa</taxon>
        <taxon>Chordata</taxon>
        <taxon>Craniata</taxon>
        <taxon>Vertebrata</taxon>
        <taxon>Euteleostomi</taxon>
        <taxon>Actinopterygii</taxon>
        <taxon>Neopterygii</taxon>
        <taxon>Teleostei</taxon>
        <taxon>Clupei</taxon>
        <taxon>Clupeiformes</taxon>
        <taxon>Clupeoidei</taxon>
        <taxon>Clupeidae</taxon>
        <taxon>Clupea</taxon>
    </lineage>
</organism>
<name>A0A6P8G6D7_CLUHA</name>
<gene>
    <name evidence="3" type="primary">exoc1l</name>
</gene>
<accession>A0A6P8G6D7</accession>
<dbReference type="GeneID" id="116223236"/>
<keyword evidence="2" id="KW-1185">Reference proteome</keyword>
<protein>
    <submittedName>
        <fullName evidence="3">Exocyst complex component 1-like isoform X1</fullName>
    </submittedName>
</protein>